<feature type="transmembrane region" description="Helical" evidence="5">
    <location>
        <begin position="67"/>
        <end position="89"/>
    </location>
</feature>
<dbReference type="SUPFAM" id="SSF81665">
    <property type="entry name" value="Calcium ATPase, transmembrane domain M"/>
    <property type="match status" value="1"/>
</dbReference>
<accession>A0A2S7WCC7</accession>
<dbReference type="PANTHER" id="PTHR37422:SF17">
    <property type="entry name" value="O-ANTIGEN LIGASE"/>
    <property type="match status" value="1"/>
</dbReference>
<feature type="domain" description="O-antigen ligase-related" evidence="6">
    <location>
        <begin position="153"/>
        <end position="306"/>
    </location>
</feature>
<keyword evidence="8" id="KW-1185">Reference proteome</keyword>
<dbReference type="Proteomes" id="UP000237608">
    <property type="component" value="Unassembled WGS sequence"/>
</dbReference>
<evidence type="ECO:0000256" key="5">
    <source>
        <dbReference type="SAM" id="Phobius"/>
    </source>
</evidence>
<feature type="transmembrane region" description="Helical" evidence="5">
    <location>
        <begin position="9"/>
        <end position="26"/>
    </location>
</feature>
<name>A0A2S7WCC7_9FLAO</name>
<feature type="transmembrane region" description="Helical" evidence="5">
    <location>
        <begin position="148"/>
        <end position="164"/>
    </location>
</feature>
<keyword evidence="4 5" id="KW-0472">Membrane</keyword>
<dbReference type="EMBL" id="MSCL01000001">
    <property type="protein sequence ID" value="PQJ75237.1"/>
    <property type="molecule type" value="Genomic_DNA"/>
</dbReference>
<keyword evidence="3 5" id="KW-1133">Transmembrane helix</keyword>
<feature type="transmembrane region" description="Helical" evidence="5">
    <location>
        <begin position="170"/>
        <end position="186"/>
    </location>
</feature>
<gene>
    <name evidence="7" type="ORF">BTO13_08245</name>
</gene>
<feature type="transmembrane region" description="Helical" evidence="5">
    <location>
        <begin position="38"/>
        <end position="55"/>
    </location>
</feature>
<feature type="transmembrane region" description="Helical" evidence="5">
    <location>
        <begin position="116"/>
        <end position="136"/>
    </location>
</feature>
<dbReference type="Pfam" id="PF04932">
    <property type="entry name" value="Wzy_C"/>
    <property type="match status" value="1"/>
</dbReference>
<dbReference type="InterPro" id="IPR051533">
    <property type="entry name" value="WaaL-like"/>
</dbReference>
<evidence type="ECO:0000259" key="6">
    <source>
        <dbReference type="Pfam" id="PF04932"/>
    </source>
</evidence>
<dbReference type="InterPro" id="IPR023298">
    <property type="entry name" value="ATPase_P-typ_TM_dom_sf"/>
</dbReference>
<feature type="transmembrane region" description="Helical" evidence="5">
    <location>
        <begin position="322"/>
        <end position="341"/>
    </location>
</feature>
<keyword evidence="2 5" id="KW-0812">Transmembrane</keyword>
<sequence length="370" mass="43748">MTTRRVDKYFFVFTSIPYLILLLGMLNTQNIYYGLKALETRSSLLLYPLCFALIPKKEIKWQIENRLNYILGFFCFATFIFSLSIFFYFKIFEERTLSYIIQHNNTLMNISIYSKYQIHPIYLALNVGVSLIFSFFIHKTLKNNNLKLLNSIFILFSVLLLAIINKRMAIISLIIVGLIYLILNFKKNVNKNRTLFYYVIFIILIFLGVVFFPRYKDQNSFNEFKKISSVIYDPETSIGKRVYLYRTAIDIFLKNPLLGIGTGDADINLSDRLVNKLQIKYQNYNTHNQYLSYLVSLGLFGFIIFMVYLFYILKISIIRNDILFICLFVFLCLNMLSENILERESGVLVYAFFINFLLKSNWNFKNKNIK</sequence>
<dbReference type="InterPro" id="IPR007016">
    <property type="entry name" value="O-antigen_ligase-rel_domated"/>
</dbReference>
<reference evidence="7 8" key="1">
    <citation type="submission" date="2016-12" db="EMBL/GenBank/DDBJ databases">
        <title>Trade-off between light-utilization and light-protection in marine flavobacteria.</title>
        <authorList>
            <person name="Kumagai Y."/>
            <person name="Yoshizawa S."/>
            <person name="Kogure K."/>
            <person name="Iwasaki W."/>
        </authorList>
    </citation>
    <scope>NUCLEOTIDE SEQUENCE [LARGE SCALE GENOMIC DNA]</scope>
    <source>
        <strain evidence="7 8">KCTC 22729</strain>
    </source>
</reference>
<dbReference type="AlphaFoldDB" id="A0A2S7WCC7"/>
<dbReference type="GO" id="GO:0016020">
    <property type="term" value="C:membrane"/>
    <property type="evidence" value="ECO:0007669"/>
    <property type="project" value="UniProtKB-SubCell"/>
</dbReference>
<protein>
    <recommendedName>
        <fullName evidence="6">O-antigen ligase-related domain-containing protein</fullName>
    </recommendedName>
</protein>
<comment type="caution">
    <text evidence="7">The sequence shown here is derived from an EMBL/GenBank/DDBJ whole genome shotgun (WGS) entry which is preliminary data.</text>
</comment>
<evidence type="ECO:0000256" key="3">
    <source>
        <dbReference type="ARBA" id="ARBA00022989"/>
    </source>
</evidence>
<evidence type="ECO:0000313" key="8">
    <source>
        <dbReference type="Proteomes" id="UP000237608"/>
    </source>
</evidence>
<evidence type="ECO:0000313" key="7">
    <source>
        <dbReference type="EMBL" id="PQJ75237.1"/>
    </source>
</evidence>
<evidence type="ECO:0000256" key="4">
    <source>
        <dbReference type="ARBA" id="ARBA00023136"/>
    </source>
</evidence>
<feature type="transmembrane region" description="Helical" evidence="5">
    <location>
        <begin position="290"/>
        <end position="310"/>
    </location>
</feature>
<proteinExistence type="predicted"/>
<comment type="subcellular location">
    <subcellularLocation>
        <location evidence="1">Membrane</location>
        <topology evidence="1">Multi-pass membrane protein</topology>
    </subcellularLocation>
</comment>
<feature type="transmembrane region" description="Helical" evidence="5">
    <location>
        <begin position="347"/>
        <end position="364"/>
    </location>
</feature>
<feature type="transmembrane region" description="Helical" evidence="5">
    <location>
        <begin position="195"/>
        <end position="215"/>
    </location>
</feature>
<evidence type="ECO:0000256" key="2">
    <source>
        <dbReference type="ARBA" id="ARBA00022692"/>
    </source>
</evidence>
<organism evidence="7 8">
    <name type="scientific">Polaribacter gangjinensis</name>
    <dbReference type="NCBI Taxonomy" id="574710"/>
    <lineage>
        <taxon>Bacteria</taxon>
        <taxon>Pseudomonadati</taxon>
        <taxon>Bacteroidota</taxon>
        <taxon>Flavobacteriia</taxon>
        <taxon>Flavobacteriales</taxon>
        <taxon>Flavobacteriaceae</taxon>
    </lineage>
</organism>
<dbReference type="PANTHER" id="PTHR37422">
    <property type="entry name" value="TEICHURONIC ACID BIOSYNTHESIS PROTEIN TUAE"/>
    <property type="match status" value="1"/>
</dbReference>
<evidence type="ECO:0000256" key="1">
    <source>
        <dbReference type="ARBA" id="ARBA00004141"/>
    </source>
</evidence>